<dbReference type="InterPro" id="IPR020471">
    <property type="entry name" value="AKR"/>
</dbReference>
<gene>
    <name evidence="2" type="ORF">SPF06_15465</name>
</gene>
<organism evidence="2 3">
    <name type="scientific">Sinomonas terricola</name>
    <dbReference type="NCBI Taxonomy" id="3110330"/>
    <lineage>
        <taxon>Bacteria</taxon>
        <taxon>Bacillati</taxon>
        <taxon>Actinomycetota</taxon>
        <taxon>Actinomycetes</taxon>
        <taxon>Micrococcales</taxon>
        <taxon>Micrococcaceae</taxon>
        <taxon>Sinomonas</taxon>
    </lineage>
</organism>
<evidence type="ECO:0000259" key="1">
    <source>
        <dbReference type="Pfam" id="PF00248"/>
    </source>
</evidence>
<dbReference type="PANTHER" id="PTHR43638:SF3">
    <property type="entry name" value="ALDEHYDE REDUCTASE"/>
    <property type="match status" value="1"/>
</dbReference>
<dbReference type="InterPro" id="IPR036812">
    <property type="entry name" value="NAD(P)_OxRdtase_dom_sf"/>
</dbReference>
<dbReference type="PRINTS" id="PR00069">
    <property type="entry name" value="ALDKETRDTASE"/>
</dbReference>
<dbReference type="RefSeq" id="WP_323280021.1">
    <property type="nucleotide sequence ID" value="NZ_JAYGGQ010000012.1"/>
</dbReference>
<dbReference type="Proteomes" id="UP001304769">
    <property type="component" value="Unassembled WGS sequence"/>
</dbReference>
<evidence type="ECO:0000313" key="2">
    <source>
        <dbReference type="EMBL" id="MEA5456133.1"/>
    </source>
</evidence>
<dbReference type="InterPro" id="IPR023210">
    <property type="entry name" value="NADP_OxRdtase_dom"/>
</dbReference>
<dbReference type="PANTHER" id="PTHR43638">
    <property type="entry name" value="OXIDOREDUCTASE, ALDO/KETO REDUCTASE FAMILY PROTEIN"/>
    <property type="match status" value="1"/>
</dbReference>
<dbReference type="Gene3D" id="3.20.20.100">
    <property type="entry name" value="NADP-dependent oxidoreductase domain"/>
    <property type="match status" value="1"/>
</dbReference>
<sequence length="325" mass="34928">MAPSLAARAVVGLYPQAQGQAVGAGLGWGLMAPEDSPHPATNDDGVPLVPLPCGARVPCLGQGTWFMGEDPSRADEERRALRAGLDAGLTLVDTAEMYGDGAAEALVGEAIAGRRDEVFLVSKVLPWNATRRGTAQALEGSLRRLRTDYLDLYLYHWRGSTPLAESIEALMRLQEEGKIRAWGVSNLDPADLAELAHIPGATSATGFQTDQVLYNLARRGIEFDLLPRLRRSRVPVMAYSPIEQGRLLGHRALASVAARHGTSEAQVALAWVLRDDGVIAIPKSSTPQHTLENRSALGIRLTPDDLAVLDAAFPAPRRAVPLEML</sequence>
<dbReference type="SUPFAM" id="SSF51430">
    <property type="entry name" value="NAD(P)-linked oxidoreductase"/>
    <property type="match status" value="1"/>
</dbReference>
<protein>
    <submittedName>
        <fullName evidence="2">Aldo/keto reductase</fullName>
    </submittedName>
</protein>
<dbReference type="EMBL" id="JAYGGQ010000012">
    <property type="protein sequence ID" value="MEA5456133.1"/>
    <property type="molecule type" value="Genomic_DNA"/>
</dbReference>
<proteinExistence type="predicted"/>
<dbReference type="CDD" id="cd19138">
    <property type="entry name" value="AKR_YeaE"/>
    <property type="match status" value="1"/>
</dbReference>
<accession>A0ABU5T8Z0</accession>
<dbReference type="Pfam" id="PF00248">
    <property type="entry name" value="Aldo_ket_red"/>
    <property type="match status" value="1"/>
</dbReference>
<reference evidence="2 3" key="1">
    <citation type="submission" date="2023-12" db="EMBL/GenBank/DDBJ databases">
        <title>Sinomonas terricola sp. nov, isolated from litchi orchard soil in Guangdong, PR China.</title>
        <authorList>
            <person name="Jiaxin W."/>
            <person name="Yang Z."/>
            <person name="Honghui Z."/>
        </authorList>
    </citation>
    <scope>NUCLEOTIDE SEQUENCE [LARGE SCALE GENOMIC DNA]</scope>
    <source>
        <strain evidence="2 3">JGH33</strain>
    </source>
</reference>
<name>A0ABU5T8Z0_9MICC</name>
<evidence type="ECO:0000313" key="3">
    <source>
        <dbReference type="Proteomes" id="UP001304769"/>
    </source>
</evidence>
<keyword evidence="3" id="KW-1185">Reference proteome</keyword>
<feature type="domain" description="NADP-dependent oxidoreductase" evidence="1">
    <location>
        <begin position="60"/>
        <end position="311"/>
    </location>
</feature>
<comment type="caution">
    <text evidence="2">The sequence shown here is derived from an EMBL/GenBank/DDBJ whole genome shotgun (WGS) entry which is preliminary data.</text>
</comment>